<reference evidence="2" key="1">
    <citation type="journal article" date="2015" name="Nature">
        <title>Complex archaea that bridge the gap between prokaryotes and eukaryotes.</title>
        <authorList>
            <person name="Spang A."/>
            <person name="Saw J.H."/>
            <person name="Jorgensen S.L."/>
            <person name="Zaremba-Niedzwiedzka K."/>
            <person name="Martijn J."/>
            <person name="Lind A.E."/>
            <person name="van Eijk R."/>
            <person name="Schleper C."/>
            <person name="Guy L."/>
            <person name="Ettema T.J."/>
        </authorList>
    </citation>
    <scope>NUCLEOTIDE SEQUENCE</scope>
</reference>
<dbReference type="AlphaFoldDB" id="A0A0F9SA01"/>
<sequence>MRVLYLAHDLDDTAIWRRVEMLRRAGADVVVAGFQRGEAPAPDGALVLGRTQNGRLVARAAQVARTLPTLRRRLEQAFGQDGVDVILARNLEMLLLARSLRAGPPVIYELLDIHRVMLREDAIGRAMRALERRLLRKVAQVWISSPGFEEQYLGPYGQGARDTLLVENKPLVQGDPPQTPPRLSLAEPGRITIAWPGILRCAWSLGVLDALTRAAPGRYRVVLRGRPARDAVPGFDSVVAANPDLEFGGAYAWPDDLPQIYGQCDLAWLIDRFDAGRNSDWLLPNRLYEGALHGAVPIVLAGTQVARRAASENCGVIVERPDLAAVTDTLGRLDAAGIAAQRERLAATPRAHWAASQEDCDRLVAALGRAAAGGGKVQSPAKEGAS</sequence>
<accession>A0A0F9SA01</accession>
<comment type="caution">
    <text evidence="2">The sequence shown here is derived from an EMBL/GenBank/DDBJ whole genome shotgun (WGS) entry which is preliminary data.</text>
</comment>
<evidence type="ECO:0000313" key="2">
    <source>
        <dbReference type="EMBL" id="KKN63839.1"/>
    </source>
</evidence>
<feature type="domain" description="Glycosyltransferase subfamily 4-like N-terminal" evidence="1">
    <location>
        <begin position="16"/>
        <end position="162"/>
    </location>
</feature>
<protein>
    <recommendedName>
        <fullName evidence="1">Glycosyltransferase subfamily 4-like N-terminal domain-containing protein</fullName>
    </recommendedName>
</protein>
<evidence type="ECO:0000259" key="1">
    <source>
        <dbReference type="Pfam" id="PF13579"/>
    </source>
</evidence>
<dbReference type="EMBL" id="LAZR01000577">
    <property type="protein sequence ID" value="KKN63839.1"/>
    <property type="molecule type" value="Genomic_DNA"/>
</dbReference>
<dbReference type="SUPFAM" id="SSF53756">
    <property type="entry name" value="UDP-Glycosyltransferase/glycogen phosphorylase"/>
    <property type="match status" value="1"/>
</dbReference>
<dbReference type="Pfam" id="PF13579">
    <property type="entry name" value="Glyco_trans_4_4"/>
    <property type="match status" value="1"/>
</dbReference>
<organism evidence="2">
    <name type="scientific">marine sediment metagenome</name>
    <dbReference type="NCBI Taxonomy" id="412755"/>
    <lineage>
        <taxon>unclassified sequences</taxon>
        <taxon>metagenomes</taxon>
        <taxon>ecological metagenomes</taxon>
    </lineage>
</organism>
<proteinExistence type="predicted"/>
<dbReference type="InterPro" id="IPR028098">
    <property type="entry name" value="Glyco_trans_4-like_N"/>
</dbReference>
<gene>
    <name evidence="2" type="ORF">LCGC14_0497690</name>
</gene>
<name>A0A0F9SA01_9ZZZZ</name>
<dbReference type="Gene3D" id="3.40.50.2000">
    <property type="entry name" value="Glycogen Phosphorylase B"/>
    <property type="match status" value="1"/>
</dbReference>